<dbReference type="Pfam" id="PF04756">
    <property type="entry name" value="OST3_OST6"/>
    <property type="match status" value="1"/>
</dbReference>
<evidence type="ECO:0000313" key="7">
    <source>
        <dbReference type="EMBL" id="CAK7901711.1"/>
    </source>
</evidence>
<evidence type="ECO:0000256" key="4">
    <source>
        <dbReference type="ARBA" id="ARBA00023136"/>
    </source>
</evidence>
<evidence type="ECO:0000313" key="8">
    <source>
        <dbReference type="Proteomes" id="UP001497600"/>
    </source>
</evidence>
<name>A0ABP0EEA9_9ASCO</name>
<feature type="transmembrane region" description="Helical" evidence="5">
    <location>
        <begin position="215"/>
        <end position="233"/>
    </location>
</feature>
<feature type="chain" id="PRO_5045705906" evidence="6">
    <location>
        <begin position="19"/>
        <end position="340"/>
    </location>
</feature>
<keyword evidence="8" id="KW-1185">Reference proteome</keyword>
<evidence type="ECO:0000256" key="1">
    <source>
        <dbReference type="ARBA" id="ARBA00004141"/>
    </source>
</evidence>
<feature type="transmembrane region" description="Helical" evidence="5">
    <location>
        <begin position="265"/>
        <end position="286"/>
    </location>
</feature>
<dbReference type="EMBL" id="OZ004255">
    <property type="protein sequence ID" value="CAK7901711.1"/>
    <property type="molecule type" value="Genomic_DNA"/>
</dbReference>
<comment type="subcellular location">
    <subcellularLocation>
        <location evidence="1">Membrane</location>
        <topology evidence="1">Multi-pass membrane protein</topology>
    </subcellularLocation>
</comment>
<gene>
    <name evidence="7" type="primary">OST6</name>
    <name evidence="7" type="ORF">CAAN4_C13344</name>
</gene>
<dbReference type="PANTHER" id="PTHR12692:SF3">
    <property type="entry name" value="DOLICHYL-DIPHOSPHOOLIGOSACCHARIDE--PROTEIN GLYCOSYLTRANSFERASE SUBUNIT OST6"/>
    <property type="match status" value="1"/>
</dbReference>
<sequence length="340" mass="38627">MRFCIAIFLLNCILAVIADPGQHLIDLTQASLSDQDRILHTHNGDLSFIFPNGPRDYYTLLLITSTLPQHSCSDCEEMKKVIGRVARSWFADHSDSHMLYFVDIDLIDQSNRPIFNHLKIETVPHVWLIPPTKKNEDVSKFDLATNERYIYNAPAEETALKLAQFLSQNTQKNILLRQEDQLYKFIQTFAITFGSIVLLKKRGPRIFQNLQKSNAYTIIVLAILMACIGGYSFTTIQGVPFISSGDNGDIIYISGGVHYQFGVEIFLVGATYTGLTIAIATLLYFGNYKVSPKSRFIDSEPKKTSMVLLNVLVIYLLYSCLTSLYLRKDHGYPYSFMKLF</sequence>
<feature type="signal peptide" evidence="6">
    <location>
        <begin position="1"/>
        <end position="18"/>
    </location>
</feature>
<keyword evidence="2 5" id="KW-0812">Transmembrane</keyword>
<dbReference type="PANTHER" id="PTHR12692">
    <property type="entry name" value="DOLICHYL-DIPHOSPHOOLIGOSACCHARIDE--PROTEIN GLYCOSYLTRANSFERASE-RELATED"/>
    <property type="match status" value="1"/>
</dbReference>
<keyword evidence="4 5" id="KW-0472">Membrane</keyword>
<reference evidence="7 8" key="1">
    <citation type="submission" date="2024-01" db="EMBL/GenBank/DDBJ databases">
        <authorList>
            <consortium name="Genoscope - CEA"/>
            <person name="William W."/>
        </authorList>
    </citation>
    <scope>NUCLEOTIDE SEQUENCE [LARGE SCALE GENOMIC DNA]</scope>
    <source>
        <strain evidence="7 8">29B2s-10</strain>
    </source>
</reference>
<evidence type="ECO:0000256" key="3">
    <source>
        <dbReference type="ARBA" id="ARBA00022989"/>
    </source>
</evidence>
<dbReference type="Proteomes" id="UP001497600">
    <property type="component" value="Chromosome C"/>
</dbReference>
<organism evidence="7 8">
    <name type="scientific">[Candida] anglica</name>
    <dbReference type="NCBI Taxonomy" id="148631"/>
    <lineage>
        <taxon>Eukaryota</taxon>
        <taxon>Fungi</taxon>
        <taxon>Dikarya</taxon>
        <taxon>Ascomycota</taxon>
        <taxon>Saccharomycotina</taxon>
        <taxon>Pichiomycetes</taxon>
        <taxon>Debaryomycetaceae</taxon>
        <taxon>Kurtzmaniella</taxon>
    </lineage>
</organism>
<feature type="transmembrane region" description="Helical" evidence="5">
    <location>
        <begin position="307"/>
        <end position="326"/>
    </location>
</feature>
<evidence type="ECO:0000256" key="5">
    <source>
        <dbReference type="SAM" id="Phobius"/>
    </source>
</evidence>
<dbReference type="InterPro" id="IPR021149">
    <property type="entry name" value="OligosaccharylTrfase_OST3/OST6"/>
</dbReference>
<evidence type="ECO:0000256" key="2">
    <source>
        <dbReference type="ARBA" id="ARBA00022692"/>
    </source>
</evidence>
<dbReference type="Gene3D" id="3.40.30.10">
    <property type="entry name" value="Glutaredoxin"/>
    <property type="match status" value="1"/>
</dbReference>
<accession>A0ABP0EEA9</accession>
<protein>
    <submittedName>
        <fullName evidence="7">Dolichyl-diphosphooligosaccharide--protein glycosyltransferase subunit Ost6p</fullName>
    </submittedName>
</protein>
<evidence type="ECO:0000256" key="6">
    <source>
        <dbReference type="SAM" id="SignalP"/>
    </source>
</evidence>
<keyword evidence="3 5" id="KW-1133">Transmembrane helix</keyword>
<proteinExistence type="predicted"/>
<keyword evidence="6" id="KW-0732">Signal</keyword>
<feature type="transmembrane region" description="Helical" evidence="5">
    <location>
        <begin position="182"/>
        <end position="199"/>
    </location>
</feature>